<dbReference type="Gene3D" id="3.20.20.190">
    <property type="entry name" value="Phosphatidylinositol (PI) phosphodiesterase"/>
    <property type="match status" value="1"/>
</dbReference>
<dbReference type="EC" id="3.1.4.46" evidence="2"/>
<dbReference type="OrthoDB" id="9795622at2"/>
<feature type="domain" description="GP-PDE" evidence="1">
    <location>
        <begin position="31"/>
        <end position="255"/>
    </location>
</feature>
<dbReference type="AlphaFoldDB" id="A0A0W0SNU5"/>
<dbReference type="EMBL" id="LNXV01000008">
    <property type="protein sequence ID" value="KTC85032.1"/>
    <property type="molecule type" value="Genomic_DNA"/>
</dbReference>
<reference evidence="2 3" key="1">
    <citation type="submission" date="2015-11" db="EMBL/GenBank/DDBJ databases">
        <title>Genomic analysis of 38 Legionella species identifies large and diverse effector repertoires.</title>
        <authorList>
            <person name="Burstein D."/>
            <person name="Amaro F."/>
            <person name="Zusman T."/>
            <person name="Lifshitz Z."/>
            <person name="Cohen O."/>
            <person name="Gilbert J.A."/>
            <person name="Pupko T."/>
            <person name="Shuman H.A."/>
            <person name="Segal G."/>
        </authorList>
    </citation>
    <scope>NUCLEOTIDE SEQUENCE [LARGE SCALE GENOMIC DNA]</scope>
    <source>
        <strain evidence="2 3">ATCC 43878</strain>
    </source>
</reference>
<gene>
    <name evidence="2" type="ORF">Lbru_1247</name>
</gene>
<dbReference type="SUPFAM" id="SSF51695">
    <property type="entry name" value="PLC-like phosphodiesterases"/>
    <property type="match status" value="1"/>
</dbReference>
<evidence type="ECO:0000313" key="3">
    <source>
        <dbReference type="Proteomes" id="UP000054742"/>
    </source>
</evidence>
<proteinExistence type="predicted"/>
<keyword evidence="2" id="KW-0378">Hydrolase</keyword>
<dbReference type="GO" id="GO:0006629">
    <property type="term" value="P:lipid metabolic process"/>
    <property type="evidence" value="ECO:0007669"/>
    <property type="project" value="InterPro"/>
</dbReference>
<evidence type="ECO:0000313" key="2">
    <source>
        <dbReference type="EMBL" id="KTC85032.1"/>
    </source>
</evidence>
<dbReference type="GO" id="GO:0008889">
    <property type="term" value="F:glycerophosphodiester phosphodiesterase activity"/>
    <property type="evidence" value="ECO:0007669"/>
    <property type="project" value="UniProtKB-EC"/>
</dbReference>
<comment type="caution">
    <text evidence="2">The sequence shown here is derived from an EMBL/GenBank/DDBJ whole genome shotgun (WGS) entry which is preliminary data.</text>
</comment>
<name>A0A0W0SNU5_9GAMM</name>
<dbReference type="InterPro" id="IPR030395">
    <property type="entry name" value="GP_PDE_dom"/>
</dbReference>
<evidence type="ECO:0000259" key="1">
    <source>
        <dbReference type="PROSITE" id="PS51704"/>
    </source>
</evidence>
<dbReference type="PANTHER" id="PTHR46211:SF1">
    <property type="entry name" value="GLYCEROPHOSPHODIESTER PHOSPHODIESTERASE, CYTOPLASMIC"/>
    <property type="match status" value="1"/>
</dbReference>
<dbReference type="Proteomes" id="UP000054742">
    <property type="component" value="Unassembled WGS sequence"/>
</dbReference>
<dbReference type="RefSeq" id="WP_058441317.1">
    <property type="nucleotide sequence ID" value="NZ_CAAAHU010000006.1"/>
</dbReference>
<dbReference type="Pfam" id="PF03009">
    <property type="entry name" value="GDPD"/>
    <property type="match status" value="1"/>
</dbReference>
<dbReference type="STRING" id="29422.Lbru_1247"/>
<organism evidence="2 3">
    <name type="scientific">Legionella brunensis</name>
    <dbReference type="NCBI Taxonomy" id="29422"/>
    <lineage>
        <taxon>Bacteria</taxon>
        <taxon>Pseudomonadati</taxon>
        <taxon>Pseudomonadota</taxon>
        <taxon>Gammaproteobacteria</taxon>
        <taxon>Legionellales</taxon>
        <taxon>Legionellaceae</taxon>
        <taxon>Legionella</taxon>
    </lineage>
</organism>
<protein>
    <submittedName>
        <fullName evidence="2">Glycerophosphoryl diester phosphodiesterase</fullName>
        <ecNumber evidence="2">3.1.4.46</ecNumber>
    </submittedName>
</protein>
<accession>A0A0W0SNU5</accession>
<dbReference type="InterPro" id="IPR017946">
    <property type="entry name" value="PLC-like_Pdiesterase_TIM-brl"/>
</dbReference>
<dbReference type="PROSITE" id="PS51704">
    <property type="entry name" value="GP_PDE"/>
    <property type="match status" value="1"/>
</dbReference>
<sequence>MTFLRLLEKTVDYYFSLLPRKKPCRSMLAEVSLIAHRGAHDKNKIVIENTDAAFARALNLGCWGIEFDVQQTLDRVLVINHDSTLKRLWGKDVAIGELTFRELRQLVPQVPSLTEVVRNYSKHLHLFIELKAPFTAEAQLIESLSQLNPCEDYHLLSLDKEIFASFSQFPNKALLLVAGHNNVKEFCQLSLEKKYGGVLGHYLLLNNRRLKQLQTDKDQVFGVGMIDSKYALYRELNRGIQWLFSNNIPLLESCLQEKGYNEINSTFD</sequence>
<dbReference type="PATRIC" id="fig|29422.6.peg.1322"/>
<keyword evidence="3" id="KW-1185">Reference proteome</keyword>
<dbReference type="PANTHER" id="PTHR46211">
    <property type="entry name" value="GLYCEROPHOSPHORYL DIESTER PHOSPHODIESTERASE"/>
    <property type="match status" value="1"/>
</dbReference>